<gene>
    <name evidence="7" type="ORF">SK128_002325</name>
</gene>
<keyword evidence="5" id="KW-0560">Oxidoreductase</keyword>
<dbReference type="GO" id="GO:0005739">
    <property type="term" value="C:mitochondrion"/>
    <property type="evidence" value="ECO:0007669"/>
    <property type="project" value="TreeGrafter"/>
</dbReference>
<dbReference type="GO" id="GO:0070991">
    <property type="term" value="F:medium-chain fatty acyl-CoA dehydrogenase activity"/>
    <property type="evidence" value="ECO:0007669"/>
    <property type="project" value="TreeGrafter"/>
</dbReference>
<dbReference type="PANTHER" id="PTHR48083:SF2">
    <property type="entry name" value="MEDIUM-CHAIN SPECIFIC ACYL-COA DEHYDROGENASE, MITOCHONDRIAL"/>
    <property type="match status" value="1"/>
</dbReference>
<proteinExistence type="inferred from homology"/>
<dbReference type="InterPro" id="IPR009075">
    <property type="entry name" value="AcylCo_DH/oxidase_C"/>
</dbReference>
<dbReference type="InterPro" id="IPR036250">
    <property type="entry name" value="AcylCo_DH-like_C"/>
</dbReference>
<evidence type="ECO:0000256" key="5">
    <source>
        <dbReference type="ARBA" id="ARBA00023002"/>
    </source>
</evidence>
<dbReference type="Gene3D" id="1.20.140.10">
    <property type="entry name" value="Butyryl-CoA Dehydrogenase, subunit A, domain 3"/>
    <property type="match status" value="1"/>
</dbReference>
<comment type="cofactor">
    <cofactor evidence="1">
        <name>FAD</name>
        <dbReference type="ChEBI" id="CHEBI:57692"/>
    </cofactor>
</comment>
<dbReference type="InterPro" id="IPR046373">
    <property type="entry name" value="Acyl-CoA_Oxase/DH_mid-dom_sf"/>
</dbReference>
<dbReference type="InterPro" id="IPR009100">
    <property type="entry name" value="AcylCoA_DH/oxidase_NM_dom_sf"/>
</dbReference>
<dbReference type="GO" id="GO:0051793">
    <property type="term" value="P:medium-chain fatty acid catabolic process"/>
    <property type="evidence" value="ECO:0007669"/>
    <property type="project" value="TreeGrafter"/>
</dbReference>
<dbReference type="SUPFAM" id="SSF47203">
    <property type="entry name" value="Acyl-CoA dehydrogenase C-terminal domain-like"/>
    <property type="match status" value="1"/>
</dbReference>
<protein>
    <recommendedName>
        <fullName evidence="6">Acyl-CoA dehydrogenase/oxidase C-terminal domain-containing protein</fullName>
    </recommendedName>
</protein>
<name>A0AAN8WAS8_HALRR</name>
<reference evidence="7 8" key="1">
    <citation type="submission" date="2023-11" db="EMBL/GenBank/DDBJ databases">
        <title>Halocaridina rubra genome assembly.</title>
        <authorList>
            <person name="Smith C."/>
        </authorList>
    </citation>
    <scope>NUCLEOTIDE SEQUENCE [LARGE SCALE GENOMIC DNA]</scope>
    <source>
        <strain evidence="7">EP-1</strain>
        <tissue evidence="7">Whole</tissue>
    </source>
</reference>
<dbReference type="AlphaFoldDB" id="A0AAN8WAS8"/>
<sequence length="142" mass="15256">PDPKTPTSESFTAFIVDADSPGITKGRKEINMGQRAANTSGITFEDVVVPKENVLGGEGAGFKIAMGTFDITRPPVGAGAVGICQRALDEATKYSLERKTFGTPIANHQVAIKLLSKNEFIHFHTIFIILPFNRGGQVRVKA</sequence>
<evidence type="ECO:0000259" key="6">
    <source>
        <dbReference type="Pfam" id="PF00441"/>
    </source>
</evidence>
<comment type="caution">
    <text evidence="7">The sequence shown here is derived from an EMBL/GenBank/DDBJ whole genome shotgun (WGS) entry which is preliminary data.</text>
</comment>
<accession>A0AAN8WAS8</accession>
<evidence type="ECO:0000313" key="8">
    <source>
        <dbReference type="Proteomes" id="UP001381693"/>
    </source>
</evidence>
<dbReference type="Pfam" id="PF00441">
    <property type="entry name" value="Acyl-CoA_dh_1"/>
    <property type="match status" value="1"/>
</dbReference>
<dbReference type="Gene3D" id="2.40.110.10">
    <property type="entry name" value="Butyryl-CoA Dehydrogenase, subunit A, domain 2"/>
    <property type="match status" value="1"/>
</dbReference>
<evidence type="ECO:0000256" key="2">
    <source>
        <dbReference type="ARBA" id="ARBA00009347"/>
    </source>
</evidence>
<dbReference type="Proteomes" id="UP001381693">
    <property type="component" value="Unassembled WGS sequence"/>
</dbReference>
<evidence type="ECO:0000313" key="7">
    <source>
        <dbReference type="EMBL" id="KAK7023521.1"/>
    </source>
</evidence>
<keyword evidence="4" id="KW-0274">FAD</keyword>
<feature type="non-terminal residue" evidence="7">
    <location>
        <position position="1"/>
    </location>
</feature>
<comment type="similarity">
    <text evidence="2">Belongs to the acyl-CoA dehydrogenase family.</text>
</comment>
<feature type="domain" description="Acyl-CoA dehydrogenase/oxidase C-terminal" evidence="6">
    <location>
        <begin position="59"/>
        <end position="110"/>
    </location>
</feature>
<keyword evidence="3" id="KW-0285">Flavoprotein</keyword>
<evidence type="ECO:0000256" key="4">
    <source>
        <dbReference type="ARBA" id="ARBA00022827"/>
    </source>
</evidence>
<dbReference type="InterPro" id="IPR050741">
    <property type="entry name" value="Acyl-CoA_dehydrogenase"/>
</dbReference>
<evidence type="ECO:0000256" key="3">
    <source>
        <dbReference type="ARBA" id="ARBA00022630"/>
    </source>
</evidence>
<dbReference type="PANTHER" id="PTHR48083">
    <property type="entry name" value="MEDIUM-CHAIN SPECIFIC ACYL-COA DEHYDROGENASE, MITOCHONDRIAL-RELATED"/>
    <property type="match status" value="1"/>
</dbReference>
<dbReference type="EMBL" id="JAXCGZ010022809">
    <property type="protein sequence ID" value="KAK7023521.1"/>
    <property type="molecule type" value="Genomic_DNA"/>
</dbReference>
<organism evidence="7 8">
    <name type="scientific">Halocaridina rubra</name>
    <name type="common">Hawaiian red shrimp</name>
    <dbReference type="NCBI Taxonomy" id="373956"/>
    <lineage>
        <taxon>Eukaryota</taxon>
        <taxon>Metazoa</taxon>
        <taxon>Ecdysozoa</taxon>
        <taxon>Arthropoda</taxon>
        <taxon>Crustacea</taxon>
        <taxon>Multicrustacea</taxon>
        <taxon>Malacostraca</taxon>
        <taxon>Eumalacostraca</taxon>
        <taxon>Eucarida</taxon>
        <taxon>Decapoda</taxon>
        <taxon>Pleocyemata</taxon>
        <taxon>Caridea</taxon>
        <taxon>Atyoidea</taxon>
        <taxon>Atyidae</taxon>
        <taxon>Halocaridina</taxon>
    </lineage>
</organism>
<evidence type="ECO:0000256" key="1">
    <source>
        <dbReference type="ARBA" id="ARBA00001974"/>
    </source>
</evidence>
<keyword evidence="8" id="KW-1185">Reference proteome</keyword>
<dbReference type="SUPFAM" id="SSF56645">
    <property type="entry name" value="Acyl-CoA dehydrogenase NM domain-like"/>
    <property type="match status" value="1"/>
</dbReference>